<gene>
    <name evidence="3" type="ORF">ACFQHW_10620</name>
</gene>
<feature type="transmembrane region" description="Helical" evidence="1">
    <location>
        <begin position="6"/>
        <end position="29"/>
    </location>
</feature>
<keyword evidence="1" id="KW-0812">Transmembrane</keyword>
<dbReference type="PANTHER" id="PTHR43031">
    <property type="entry name" value="FAD-DEPENDENT OXIDOREDUCTASE"/>
    <property type="match status" value="1"/>
</dbReference>
<dbReference type="Pfam" id="PF00581">
    <property type="entry name" value="Rhodanese"/>
    <property type="match status" value="1"/>
</dbReference>
<dbReference type="SMART" id="SM00450">
    <property type="entry name" value="RHOD"/>
    <property type="match status" value="1"/>
</dbReference>
<dbReference type="PROSITE" id="PS50206">
    <property type="entry name" value="RHODANESE_3"/>
    <property type="match status" value="1"/>
</dbReference>
<organism evidence="3 4">
    <name type="scientific">Lapidilactobacillus achengensis</name>
    <dbReference type="NCBI Taxonomy" id="2486000"/>
    <lineage>
        <taxon>Bacteria</taxon>
        <taxon>Bacillati</taxon>
        <taxon>Bacillota</taxon>
        <taxon>Bacilli</taxon>
        <taxon>Lactobacillales</taxon>
        <taxon>Lactobacillaceae</taxon>
        <taxon>Lapidilactobacillus</taxon>
    </lineage>
</organism>
<dbReference type="RefSeq" id="WP_379861796.1">
    <property type="nucleotide sequence ID" value="NZ_JBHSSM010000023.1"/>
</dbReference>
<dbReference type="PANTHER" id="PTHR43031:SF18">
    <property type="entry name" value="RHODANESE-RELATED SULFURTRANSFERASES"/>
    <property type="match status" value="1"/>
</dbReference>
<dbReference type="EMBL" id="JBHSSM010000023">
    <property type="protein sequence ID" value="MFC6316015.1"/>
    <property type="molecule type" value="Genomic_DNA"/>
</dbReference>
<proteinExistence type="predicted"/>
<dbReference type="SUPFAM" id="SSF52821">
    <property type="entry name" value="Rhodanese/Cell cycle control phosphatase"/>
    <property type="match status" value="1"/>
</dbReference>
<evidence type="ECO:0000313" key="3">
    <source>
        <dbReference type="EMBL" id="MFC6316015.1"/>
    </source>
</evidence>
<keyword evidence="1" id="KW-0472">Membrane</keyword>
<evidence type="ECO:0000313" key="4">
    <source>
        <dbReference type="Proteomes" id="UP001596310"/>
    </source>
</evidence>
<name>A0ABW1UTR1_9LACO</name>
<dbReference type="InterPro" id="IPR050229">
    <property type="entry name" value="GlpE_sulfurtransferase"/>
</dbReference>
<accession>A0ABW1UTR1</accession>
<keyword evidence="1" id="KW-1133">Transmembrane helix</keyword>
<evidence type="ECO:0000256" key="1">
    <source>
        <dbReference type="SAM" id="Phobius"/>
    </source>
</evidence>
<comment type="caution">
    <text evidence="3">The sequence shown here is derived from an EMBL/GenBank/DDBJ whole genome shotgun (WGS) entry which is preliminary data.</text>
</comment>
<protein>
    <submittedName>
        <fullName evidence="3">Rhodanese-like domain-containing protein</fullName>
    </submittedName>
</protein>
<sequence length="139" mass="16209">MASKSNNGFLILNIVLIAVLLWMVGNWSYYKIRGKRLHGALTSAEFEKDMRKAQLIDIREKKDFKASHILGARNFPYTQIKTWQNELRHDMPIYLYETGENLSIRIALRLKKAGYADVKWLKGGYGEWEGKKTKKKTED</sequence>
<dbReference type="CDD" id="cd00158">
    <property type="entry name" value="RHOD"/>
    <property type="match status" value="1"/>
</dbReference>
<dbReference type="Proteomes" id="UP001596310">
    <property type="component" value="Unassembled WGS sequence"/>
</dbReference>
<dbReference type="InterPro" id="IPR036873">
    <property type="entry name" value="Rhodanese-like_dom_sf"/>
</dbReference>
<dbReference type="InterPro" id="IPR001763">
    <property type="entry name" value="Rhodanese-like_dom"/>
</dbReference>
<evidence type="ECO:0000259" key="2">
    <source>
        <dbReference type="PROSITE" id="PS50206"/>
    </source>
</evidence>
<dbReference type="Gene3D" id="3.40.250.10">
    <property type="entry name" value="Rhodanese-like domain"/>
    <property type="match status" value="1"/>
</dbReference>
<reference evidence="4" key="1">
    <citation type="journal article" date="2019" name="Int. J. Syst. Evol. Microbiol.">
        <title>The Global Catalogue of Microorganisms (GCM) 10K type strain sequencing project: providing services to taxonomists for standard genome sequencing and annotation.</title>
        <authorList>
            <consortium name="The Broad Institute Genomics Platform"/>
            <consortium name="The Broad Institute Genome Sequencing Center for Infectious Disease"/>
            <person name="Wu L."/>
            <person name="Ma J."/>
        </authorList>
    </citation>
    <scope>NUCLEOTIDE SEQUENCE [LARGE SCALE GENOMIC DNA]</scope>
    <source>
        <strain evidence="4">CCM 8897</strain>
    </source>
</reference>
<feature type="domain" description="Rhodanese" evidence="2">
    <location>
        <begin position="49"/>
        <end position="137"/>
    </location>
</feature>
<keyword evidence="4" id="KW-1185">Reference proteome</keyword>